<dbReference type="Gene3D" id="3.40.50.300">
    <property type="entry name" value="P-loop containing nucleotide triphosphate hydrolases"/>
    <property type="match status" value="2"/>
</dbReference>
<feature type="domain" description="Rad50/SbcC-type AAA" evidence="14">
    <location>
        <begin position="169"/>
        <end position="385"/>
    </location>
</feature>
<dbReference type="AlphaFoldDB" id="D3B5U7"/>
<evidence type="ECO:0000256" key="9">
    <source>
        <dbReference type="ARBA" id="ARBA00023172"/>
    </source>
</evidence>
<dbReference type="PANTHER" id="PTHR19306:SF6">
    <property type="entry name" value="STRUCTURAL MAINTENANCE OF CHROMOSOMES PROTEIN 6"/>
    <property type="match status" value="1"/>
</dbReference>
<comment type="subcellular location">
    <subcellularLocation>
        <location evidence="2">Chromosome</location>
    </subcellularLocation>
    <subcellularLocation>
        <location evidence="1">Nucleus</location>
    </subcellularLocation>
</comment>
<evidence type="ECO:0000256" key="7">
    <source>
        <dbReference type="ARBA" id="ARBA00022840"/>
    </source>
</evidence>
<evidence type="ECO:0000256" key="12">
    <source>
        <dbReference type="SAM" id="Coils"/>
    </source>
</evidence>
<reference evidence="15 16" key="1">
    <citation type="journal article" date="2011" name="Genome Res.">
        <title>Phylogeny-wide analysis of social amoeba genomes highlights ancient origins for complex intercellular communication.</title>
        <authorList>
            <person name="Heidel A.J."/>
            <person name="Lawal H.M."/>
            <person name="Felder M."/>
            <person name="Schilde C."/>
            <person name="Helps N.R."/>
            <person name="Tunggal B."/>
            <person name="Rivero F."/>
            <person name="John U."/>
            <person name="Schleicher M."/>
            <person name="Eichinger L."/>
            <person name="Platzer M."/>
            <person name="Noegel A.A."/>
            <person name="Schaap P."/>
            <person name="Gloeckner G."/>
        </authorList>
    </citation>
    <scope>NUCLEOTIDE SEQUENCE [LARGE SCALE GENOMIC DNA]</scope>
    <source>
        <strain evidence="16">ATCC 26659 / Pp 5 / PN500</strain>
    </source>
</reference>
<dbReference type="InParanoid" id="D3B5U7"/>
<evidence type="ECO:0000256" key="3">
    <source>
        <dbReference type="ARBA" id="ARBA00006793"/>
    </source>
</evidence>
<dbReference type="GO" id="GO:0005524">
    <property type="term" value="F:ATP binding"/>
    <property type="evidence" value="ECO:0007669"/>
    <property type="project" value="UniProtKB-KW"/>
</dbReference>
<evidence type="ECO:0000259" key="14">
    <source>
        <dbReference type="Pfam" id="PF13476"/>
    </source>
</evidence>
<dbReference type="Pfam" id="PF13476">
    <property type="entry name" value="AAA_23"/>
    <property type="match status" value="1"/>
</dbReference>
<proteinExistence type="inferred from homology"/>
<feature type="coiled-coil region" evidence="12">
    <location>
        <begin position="346"/>
        <end position="373"/>
    </location>
</feature>
<sequence length="1009" mass="114791">MVVGKRKQEEEFEEELADNTKNLKRQRKPVNNIQIVQSDDDEEIEESGDDSSDGDDDDSSSGGDSDMSDIEQSQPISPIAKGKGRRAAVANGHAAKTNGNGNGNGNGVNHHNNKNNNNNNNNIQQNGNAPMSRRNITEDGNEEEEDELSEDEEEVARSLHESELGIIEKITLENFMCHKHFEIVLGPNVNFISGENGSGKSALLVALMVCLGAKAGTTNRGHKLADLVKTDSQGNEAYRHKEFGDSIIIERKIYKSGTSGGYKIKDATGKKTISTKHDDILLILEQFNIQIDNPMAILMQDTSREFLNESTPQAKYNLFLTATQLDQMKKDFNFIDDNIKEINSILEKKNYIIDEMEKKVAEYTKEYKELQKVFNLETSVQELKEKLAWSYVVEIERSIATLTSELEACDKGASDSQQRVDELQQSITNVTQEIVRLRAENAALVESTRTFDDRRQANQLQLNEIHKEEAKGDLSRVYGDKMPALLKKIRDNQRRFTGKTPIGPIGMNIKVRQEKWAYAIESCITKKSLRGFIVETFADGDLLSAFAKDLGIPDFEVTCVQKFQDRVYREIRDDFDPKYLTVLRAIESDTPHVLNFLIDTKKIHTTLLEEDRHKAEYIIYQERPAFLKDAYTLIGDKIYMKGNTQGITTDTIVEVTDDPTEEWERGIQQMDIEFNEYRESIKQQDEEKALIIAKRLPILASNKELDAEVGKINRQINAADQKIGALAKQERELRQNEGKLLMTSTKHSTQRATIAQQLEAQKQSLIQQQEKAEQFCGRVEVLEKETPDHLTRDINKHKAAIERETKGRRSRAEVINSLRDTQASLHEATDKRDTLKKLCQSAKVRLDDRFQNWQKFRTKISRRTALFFNIFLSRKGYSGNIQFDHTQKRLEVNVQLNKMAPANQQSSAIQAAKGQAKGKGDTKTLSGGERSFSTVSLLLSLWEAMECPFRAMDEFDVFMDEVNRRISIDLLLSKAKENRNRQYIFVTPLPLNSITPSPHIFIHKVRPPF</sequence>
<dbReference type="InterPro" id="IPR038729">
    <property type="entry name" value="Rad50/SbcC_AAA"/>
</dbReference>
<keyword evidence="9" id="KW-0233">DNA recombination</keyword>
<dbReference type="GO" id="GO:0003684">
    <property type="term" value="F:damaged DNA binding"/>
    <property type="evidence" value="ECO:0007669"/>
    <property type="project" value="TreeGrafter"/>
</dbReference>
<keyword evidence="4" id="KW-0158">Chromosome</keyword>
<dbReference type="GO" id="GO:0003697">
    <property type="term" value="F:single-stranded DNA binding"/>
    <property type="evidence" value="ECO:0007669"/>
    <property type="project" value="TreeGrafter"/>
</dbReference>
<feature type="compositionally biased region" description="Low complexity" evidence="13">
    <location>
        <begin position="107"/>
        <end position="128"/>
    </location>
</feature>
<evidence type="ECO:0000256" key="6">
    <source>
        <dbReference type="ARBA" id="ARBA00022763"/>
    </source>
</evidence>
<feature type="region of interest" description="Disordered" evidence="13">
    <location>
        <begin position="904"/>
        <end position="927"/>
    </location>
</feature>
<feature type="region of interest" description="Disordered" evidence="13">
    <location>
        <begin position="18"/>
        <end position="154"/>
    </location>
</feature>
<feature type="coiled-coil region" evidence="12">
    <location>
        <begin position="667"/>
        <end position="775"/>
    </location>
</feature>
<dbReference type="EMBL" id="ADBJ01000017">
    <property type="protein sequence ID" value="EFA83245.1"/>
    <property type="molecule type" value="Genomic_DNA"/>
</dbReference>
<feature type="coiled-coil region" evidence="12">
    <location>
        <begin position="413"/>
        <end position="447"/>
    </location>
</feature>
<keyword evidence="16" id="KW-1185">Reference proteome</keyword>
<dbReference type="Proteomes" id="UP000001396">
    <property type="component" value="Unassembled WGS sequence"/>
</dbReference>
<evidence type="ECO:0000313" key="15">
    <source>
        <dbReference type="EMBL" id="EFA83245.1"/>
    </source>
</evidence>
<keyword evidence="6" id="KW-0227">DNA damage</keyword>
<accession>D3B5U7</accession>
<dbReference type="GeneID" id="31359522"/>
<gene>
    <name evidence="15" type="primary">smc6</name>
    <name evidence="15" type="ORF">PPL_04035</name>
</gene>
<evidence type="ECO:0000256" key="11">
    <source>
        <dbReference type="ARBA" id="ARBA00023242"/>
    </source>
</evidence>
<comment type="caution">
    <text evidence="15">The sequence shown here is derived from an EMBL/GenBank/DDBJ whole genome shotgun (WGS) entry which is preliminary data.</text>
</comment>
<organism evidence="15 16">
    <name type="scientific">Heterostelium pallidum (strain ATCC 26659 / Pp 5 / PN500)</name>
    <name type="common">Cellular slime mold</name>
    <name type="synonym">Polysphondylium pallidum</name>
    <dbReference type="NCBI Taxonomy" id="670386"/>
    <lineage>
        <taxon>Eukaryota</taxon>
        <taxon>Amoebozoa</taxon>
        <taxon>Evosea</taxon>
        <taxon>Eumycetozoa</taxon>
        <taxon>Dictyostelia</taxon>
        <taxon>Acytosteliales</taxon>
        <taxon>Acytosteliaceae</taxon>
        <taxon>Heterostelium</taxon>
    </lineage>
</organism>
<comment type="similarity">
    <text evidence="3">Belongs to the SMC family. SMC6 subfamily.</text>
</comment>
<evidence type="ECO:0000256" key="10">
    <source>
        <dbReference type="ARBA" id="ARBA00023204"/>
    </source>
</evidence>
<evidence type="ECO:0000256" key="2">
    <source>
        <dbReference type="ARBA" id="ARBA00004286"/>
    </source>
</evidence>
<dbReference type="GO" id="GO:0035861">
    <property type="term" value="C:site of double-strand break"/>
    <property type="evidence" value="ECO:0007669"/>
    <property type="project" value="TreeGrafter"/>
</dbReference>
<feature type="compositionally biased region" description="Low complexity" evidence="13">
    <location>
        <begin position="904"/>
        <end position="915"/>
    </location>
</feature>
<feature type="compositionally biased region" description="Acidic residues" evidence="13">
    <location>
        <begin position="38"/>
        <end position="59"/>
    </location>
</feature>
<dbReference type="GO" id="GO:0030915">
    <property type="term" value="C:Smc5-Smc6 complex"/>
    <property type="evidence" value="ECO:0007669"/>
    <property type="project" value="TreeGrafter"/>
</dbReference>
<evidence type="ECO:0000313" key="16">
    <source>
        <dbReference type="Proteomes" id="UP000001396"/>
    </source>
</evidence>
<keyword evidence="7" id="KW-0067">ATP-binding</keyword>
<evidence type="ECO:0000256" key="1">
    <source>
        <dbReference type="ARBA" id="ARBA00004123"/>
    </source>
</evidence>
<dbReference type="FunCoup" id="D3B5U7">
    <property type="interactions" value="572"/>
</dbReference>
<keyword evidence="11" id="KW-0539">Nucleus</keyword>
<keyword evidence="10" id="KW-0234">DNA repair</keyword>
<dbReference type="GO" id="GO:0005634">
    <property type="term" value="C:nucleus"/>
    <property type="evidence" value="ECO:0007669"/>
    <property type="project" value="UniProtKB-SubCell"/>
</dbReference>
<dbReference type="PANTHER" id="PTHR19306">
    <property type="entry name" value="STRUCTURAL MAINTENANCE OF CHROMOSOMES 5,6 SMC5, SMC6"/>
    <property type="match status" value="1"/>
</dbReference>
<dbReference type="GO" id="GO:0000724">
    <property type="term" value="P:double-strand break repair via homologous recombination"/>
    <property type="evidence" value="ECO:0007669"/>
    <property type="project" value="TreeGrafter"/>
</dbReference>
<evidence type="ECO:0000256" key="13">
    <source>
        <dbReference type="SAM" id="MobiDB-lite"/>
    </source>
</evidence>
<dbReference type="STRING" id="670386.D3B5U7"/>
<evidence type="ECO:0000256" key="4">
    <source>
        <dbReference type="ARBA" id="ARBA00022454"/>
    </source>
</evidence>
<dbReference type="RefSeq" id="XP_020435362.1">
    <property type="nucleotide sequence ID" value="XM_020574948.1"/>
</dbReference>
<dbReference type="OMA" id="MCHDHFY"/>
<feature type="compositionally biased region" description="Acidic residues" evidence="13">
    <location>
        <begin position="139"/>
        <end position="154"/>
    </location>
</feature>
<dbReference type="SUPFAM" id="SSF52540">
    <property type="entry name" value="P-loop containing nucleoside triphosphate hydrolases"/>
    <property type="match status" value="1"/>
</dbReference>
<keyword evidence="5" id="KW-0547">Nucleotide-binding</keyword>
<keyword evidence="8 12" id="KW-0175">Coiled coil</keyword>
<evidence type="ECO:0000256" key="8">
    <source>
        <dbReference type="ARBA" id="ARBA00023054"/>
    </source>
</evidence>
<evidence type="ECO:0000256" key="5">
    <source>
        <dbReference type="ARBA" id="ARBA00022741"/>
    </source>
</evidence>
<protein>
    <submittedName>
        <fullName evidence="15">Structural maintenance of chromosome protein</fullName>
    </submittedName>
</protein>
<dbReference type="InterPro" id="IPR027417">
    <property type="entry name" value="P-loop_NTPase"/>
</dbReference>
<name>D3B5U7_HETP5</name>